<evidence type="ECO:0000313" key="2">
    <source>
        <dbReference type="Proteomes" id="UP001549145"/>
    </source>
</evidence>
<accession>A0ABV2LA07</accession>
<name>A0ABV2LA07_9HYPH</name>
<keyword evidence="2" id="KW-1185">Reference proteome</keyword>
<organism evidence="1 2">
    <name type="scientific">Methylobacterium goesingense</name>
    <dbReference type="NCBI Taxonomy" id="243690"/>
    <lineage>
        <taxon>Bacteria</taxon>
        <taxon>Pseudomonadati</taxon>
        <taxon>Pseudomonadota</taxon>
        <taxon>Alphaproteobacteria</taxon>
        <taxon>Hyphomicrobiales</taxon>
        <taxon>Methylobacteriaceae</taxon>
        <taxon>Methylobacterium</taxon>
    </lineage>
</organism>
<comment type="caution">
    <text evidence="1">The sequence shown here is derived from an EMBL/GenBank/DDBJ whole genome shotgun (WGS) entry which is preliminary data.</text>
</comment>
<dbReference type="EMBL" id="JBEPMM010000017">
    <property type="protein sequence ID" value="MET3694690.1"/>
    <property type="molecule type" value="Genomic_DNA"/>
</dbReference>
<gene>
    <name evidence="1" type="ORF">ABID43_004253</name>
</gene>
<reference evidence="1 2" key="1">
    <citation type="submission" date="2024-06" db="EMBL/GenBank/DDBJ databases">
        <title>Genomic Encyclopedia of Type Strains, Phase IV (KMG-IV): sequencing the most valuable type-strain genomes for metagenomic binning, comparative biology and taxonomic classification.</title>
        <authorList>
            <person name="Goeker M."/>
        </authorList>
    </citation>
    <scope>NUCLEOTIDE SEQUENCE [LARGE SCALE GENOMIC DNA]</scope>
    <source>
        <strain evidence="1 2">DSM 21331</strain>
    </source>
</reference>
<dbReference type="Proteomes" id="UP001549145">
    <property type="component" value="Unassembled WGS sequence"/>
</dbReference>
<sequence>MTAPQLLSLTGDETTIRRIFELRLSLADVPPSDLGLPRHRHRR</sequence>
<proteinExistence type="predicted"/>
<protein>
    <submittedName>
        <fullName evidence="1">Uncharacterized protein</fullName>
    </submittedName>
</protein>
<evidence type="ECO:0000313" key="1">
    <source>
        <dbReference type="EMBL" id="MET3694690.1"/>
    </source>
</evidence>